<accession>A0A3N1L2G8</accession>
<dbReference type="PANTHER" id="PTHR10578:SF107">
    <property type="entry name" value="2-HYDROXYACID OXIDASE 1"/>
    <property type="match status" value="1"/>
</dbReference>
<evidence type="ECO:0000256" key="7">
    <source>
        <dbReference type="PIRSR" id="PIRSR000138-2"/>
    </source>
</evidence>
<dbReference type="OrthoDB" id="9770452at2"/>
<dbReference type="GO" id="GO:0005886">
    <property type="term" value="C:plasma membrane"/>
    <property type="evidence" value="ECO:0007669"/>
    <property type="project" value="TreeGrafter"/>
</dbReference>
<dbReference type="PIRSF" id="PIRSF000138">
    <property type="entry name" value="Al-hdrx_acd_dh"/>
    <property type="match status" value="1"/>
</dbReference>
<evidence type="ECO:0000256" key="1">
    <source>
        <dbReference type="ARBA" id="ARBA00001917"/>
    </source>
</evidence>
<dbReference type="Pfam" id="PF01070">
    <property type="entry name" value="FMN_dh"/>
    <property type="match status" value="1"/>
</dbReference>
<dbReference type="InterPro" id="IPR000262">
    <property type="entry name" value="FMN-dep_DH"/>
</dbReference>
<feature type="binding site" evidence="7">
    <location>
        <position position="130"/>
    </location>
    <ligand>
        <name>FMN</name>
        <dbReference type="ChEBI" id="CHEBI:58210"/>
    </ligand>
</feature>
<organism evidence="9 10">
    <name type="scientific">Stella humosa</name>
    <dbReference type="NCBI Taxonomy" id="94"/>
    <lineage>
        <taxon>Bacteria</taxon>
        <taxon>Pseudomonadati</taxon>
        <taxon>Pseudomonadota</taxon>
        <taxon>Alphaproteobacteria</taxon>
        <taxon>Rhodospirillales</taxon>
        <taxon>Stellaceae</taxon>
        <taxon>Stella</taxon>
    </lineage>
</organism>
<gene>
    <name evidence="9" type="ORF">EDC65_4021</name>
</gene>
<dbReference type="InterPro" id="IPR012133">
    <property type="entry name" value="Alpha-hydoxy_acid_DH_FMN"/>
</dbReference>
<dbReference type="PROSITE" id="PS00557">
    <property type="entry name" value="FMN_HYDROXY_ACID_DH_1"/>
    <property type="match status" value="1"/>
</dbReference>
<feature type="binding site" evidence="7">
    <location>
        <position position="276"/>
    </location>
    <ligand>
        <name>FMN</name>
        <dbReference type="ChEBI" id="CHEBI:58210"/>
    </ligand>
</feature>
<comment type="cofactor">
    <cofactor evidence="1">
        <name>FMN</name>
        <dbReference type="ChEBI" id="CHEBI:58210"/>
    </cofactor>
</comment>
<feature type="binding site" evidence="7">
    <location>
        <position position="109"/>
    </location>
    <ligand>
        <name>FMN</name>
        <dbReference type="ChEBI" id="CHEBI:58210"/>
    </ligand>
</feature>
<dbReference type="EMBL" id="RJKX01000015">
    <property type="protein sequence ID" value="ROP84666.1"/>
    <property type="molecule type" value="Genomic_DNA"/>
</dbReference>
<protein>
    <submittedName>
        <fullName evidence="9">L-lactate dehydrogenase (Cytochrome)/(S)-mandelate dehydrogenase</fullName>
    </submittedName>
</protein>
<keyword evidence="2 7" id="KW-0285">Flavoprotein</keyword>
<dbReference type="PANTHER" id="PTHR10578">
    <property type="entry name" value="S -2-HYDROXY-ACID OXIDASE-RELATED"/>
    <property type="match status" value="1"/>
</dbReference>
<name>A0A3N1L2G8_9PROT</name>
<dbReference type="InterPro" id="IPR037396">
    <property type="entry name" value="FMN_HAD"/>
</dbReference>
<feature type="domain" description="FMN hydroxy acid dehydrogenase" evidence="8">
    <location>
        <begin position="1"/>
        <end position="383"/>
    </location>
</feature>
<dbReference type="Gene3D" id="3.20.20.70">
    <property type="entry name" value="Aldolase class I"/>
    <property type="match status" value="1"/>
</dbReference>
<keyword evidence="10" id="KW-1185">Reference proteome</keyword>
<feature type="binding site" evidence="7">
    <location>
        <begin position="332"/>
        <end position="333"/>
    </location>
    <ligand>
        <name>FMN</name>
        <dbReference type="ChEBI" id="CHEBI:58210"/>
    </ligand>
</feature>
<feature type="binding site" evidence="7">
    <location>
        <position position="281"/>
    </location>
    <ligand>
        <name>glyoxylate</name>
        <dbReference type="ChEBI" id="CHEBI:36655"/>
    </ligand>
</feature>
<keyword evidence="4" id="KW-0560">Oxidoreductase</keyword>
<dbReference type="GO" id="GO:0010181">
    <property type="term" value="F:FMN binding"/>
    <property type="evidence" value="ECO:0007669"/>
    <property type="project" value="InterPro"/>
</dbReference>
<dbReference type="InterPro" id="IPR013785">
    <property type="entry name" value="Aldolase_TIM"/>
</dbReference>
<feature type="binding site" evidence="7">
    <location>
        <position position="278"/>
    </location>
    <ligand>
        <name>glyoxylate</name>
        <dbReference type="ChEBI" id="CHEBI:36655"/>
    </ligand>
</feature>
<dbReference type="GO" id="GO:0009060">
    <property type="term" value="P:aerobic respiration"/>
    <property type="evidence" value="ECO:0007669"/>
    <property type="project" value="TreeGrafter"/>
</dbReference>
<evidence type="ECO:0000256" key="2">
    <source>
        <dbReference type="ARBA" id="ARBA00022630"/>
    </source>
</evidence>
<comment type="similarity">
    <text evidence="5">Belongs to the FMN-dependent alpha-hydroxy acid dehydrogenase family.</text>
</comment>
<dbReference type="PROSITE" id="PS51349">
    <property type="entry name" value="FMN_HYDROXY_ACID_DH_2"/>
    <property type="match status" value="1"/>
</dbReference>
<dbReference type="CDD" id="cd02809">
    <property type="entry name" value="alpha_hydroxyacid_oxid_FMN"/>
    <property type="match status" value="1"/>
</dbReference>
<evidence type="ECO:0000259" key="8">
    <source>
        <dbReference type="PROSITE" id="PS51349"/>
    </source>
</evidence>
<feature type="binding site" evidence="7">
    <location>
        <begin position="80"/>
        <end position="82"/>
    </location>
    <ligand>
        <name>FMN</name>
        <dbReference type="ChEBI" id="CHEBI:58210"/>
    </ligand>
</feature>
<dbReference type="AlphaFoldDB" id="A0A3N1L2G8"/>
<dbReference type="SUPFAM" id="SSF51395">
    <property type="entry name" value="FMN-linked oxidoreductases"/>
    <property type="match status" value="1"/>
</dbReference>
<dbReference type="InterPro" id="IPR008259">
    <property type="entry name" value="FMN_hydac_DH_AS"/>
</dbReference>
<feature type="active site" description="Proton acceptor" evidence="6">
    <location>
        <position position="278"/>
    </location>
</feature>
<reference evidence="9 10" key="1">
    <citation type="submission" date="2018-11" db="EMBL/GenBank/DDBJ databases">
        <title>Genomic Encyclopedia of Type Strains, Phase IV (KMG-IV): sequencing the most valuable type-strain genomes for metagenomic binning, comparative biology and taxonomic classification.</title>
        <authorList>
            <person name="Goeker M."/>
        </authorList>
    </citation>
    <scope>NUCLEOTIDE SEQUENCE [LARGE SCALE GENOMIC DNA]</scope>
    <source>
        <strain evidence="9 10">DSM 5900</strain>
    </source>
</reference>
<evidence type="ECO:0000256" key="4">
    <source>
        <dbReference type="ARBA" id="ARBA00023002"/>
    </source>
</evidence>
<sequence>MKLDQAINLDDLRRMAKRRLPKIAYDFIEGGVDDEDGLDRAVDAFRNWRIVPRFMVDVSKRQQKTTLFGREYASPFGIAPTGIAGLFRPGADMMLAEAAQEADIPFIMSGTATGSIEDLARVAPGHGWYQLYPARNWSISEGMVARARDAGLSTLVLTVDVPCTSNRERNVRNGFARPLKMSLRTRLEALLHPGWMMEYMRTGTPMFDNWATYAKPGASADEVADFVVAESYPPLTWADVEKLRRMWPRNLVLKGIMHPDDATRAADLGVDGIMVSNHGARQLDRSPAPLDVLPAVAEAVGDRMTVMLDGGIRRGSDALIAQCLGAKFVFMGRATLYATAAAGKPGAARAIAILKREIDLAMAQMGCPSIDRLGPDFLMWDRPEDRLRNRRV</sequence>
<feature type="binding site" evidence="7">
    <location>
        <position position="167"/>
    </location>
    <ligand>
        <name>glyoxylate</name>
        <dbReference type="ChEBI" id="CHEBI:36655"/>
    </ligand>
</feature>
<evidence type="ECO:0000256" key="5">
    <source>
        <dbReference type="ARBA" id="ARBA00024042"/>
    </source>
</evidence>
<comment type="caution">
    <text evidence="9">The sequence shown here is derived from an EMBL/GenBank/DDBJ whole genome shotgun (WGS) entry which is preliminary data.</text>
</comment>
<keyword evidence="3 7" id="KW-0288">FMN</keyword>
<dbReference type="FunFam" id="3.20.20.70:FF:000029">
    <property type="entry name" value="L-lactate dehydrogenase"/>
    <property type="match status" value="1"/>
</dbReference>
<dbReference type="RefSeq" id="WP_123692761.1">
    <property type="nucleotide sequence ID" value="NZ_AP019700.1"/>
</dbReference>
<dbReference type="GO" id="GO:0004459">
    <property type="term" value="F:L-lactate dehydrogenase (NAD+) activity"/>
    <property type="evidence" value="ECO:0007669"/>
    <property type="project" value="TreeGrafter"/>
</dbReference>
<proteinExistence type="inferred from homology"/>
<feature type="binding site" evidence="7">
    <location>
        <position position="132"/>
    </location>
    <ligand>
        <name>glyoxylate</name>
        <dbReference type="ChEBI" id="CHEBI:36655"/>
    </ligand>
</feature>
<feature type="binding site" evidence="7">
    <location>
        <begin position="309"/>
        <end position="313"/>
    </location>
    <ligand>
        <name>FMN</name>
        <dbReference type="ChEBI" id="CHEBI:58210"/>
    </ligand>
</feature>
<evidence type="ECO:0000256" key="3">
    <source>
        <dbReference type="ARBA" id="ARBA00022643"/>
    </source>
</evidence>
<feature type="binding site" evidence="7">
    <location>
        <position position="254"/>
    </location>
    <ligand>
        <name>FMN</name>
        <dbReference type="ChEBI" id="CHEBI:58210"/>
    </ligand>
</feature>
<evidence type="ECO:0000313" key="9">
    <source>
        <dbReference type="EMBL" id="ROP84666.1"/>
    </source>
</evidence>
<evidence type="ECO:0000313" key="10">
    <source>
        <dbReference type="Proteomes" id="UP000278222"/>
    </source>
</evidence>
<feature type="binding site" evidence="7">
    <location>
        <position position="158"/>
    </location>
    <ligand>
        <name>FMN</name>
        <dbReference type="ChEBI" id="CHEBI:58210"/>
    </ligand>
</feature>
<dbReference type="Proteomes" id="UP000278222">
    <property type="component" value="Unassembled WGS sequence"/>
</dbReference>
<evidence type="ECO:0000256" key="6">
    <source>
        <dbReference type="PIRSR" id="PIRSR000138-1"/>
    </source>
</evidence>